<feature type="transmembrane region" description="Helical" evidence="6">
    <location>
        <begin position="20"/>
        <end position="39"/>
    </location>
</feature>
<dbReference type="Gene3D" id="2.30.30.60">
    <property type="match status" value="1"/>
</dbReference>
<dbReference type="Gene3D" id="3.30.70.100">
    <property type="match status" value="1"/>
</dbReference>
<dbReference type="InterPro" id="IPR011066">
    <property type="entry name" value="MscS_channel_C_sf"/>
</dbReference>
<dbReference type="Pfam" id="PF00924">
    <property type="entry name" value="MS_channel_2nd"/>
    <property type="match status" value="1"/>
</dbReference>
<evidence type="ECO:0000259" key="7">
    <source>
        <dbReference type="Pfam" id="PF00924"/>
    </source>
</evidence>
<feature type="domain" description="Mechanosensitive ion channel MscS" evidence="7">
    <location>
        <begin position="100"/>
        <end position="174"/>
    </location>
</feature>
<feature type="transmembrane region" description="Helical" evidence="6">
    <location>
        <begin position="60"/>
        <end position="77"/>
    </location>
</feature>
<keyword evidence="3 6" id="KW-0812">Transmembrane</keyword>
<dbReference type="Proteomes" id="UP000199322">
    <property type="component" value="Unassembled WGS sequence"/>
</dbReference>
<dbReference type="PANTHER" id="PTHR30566">
    <property type="entry name" value="YNAI-RELATED MECHANOSENSITIVE ION CHANNEL"/>
    <property type="match status" value="1"/>
</dbReference>
<sequence length="294" mass="34545">MDVFYNYLETNVGVPTEISANIFSTILLFVIIFLSKAVIDKVIEKNVKTIKLKYNIEKGINYLLYGISFIVLIRIWFNGFQGFSTFLGLFSAGLAIALKDLIVNIAGWIFILWRSPFSIGDRIEIDDHKGDVVDIRIFNFTIMEIGNWVDADQHSGRLLHVPNKFIFDKTLSNYDIGFSFIFQENKVLITFESDWKKAKEILLNILKLHFKEFYENTSDQFKISAKKYFIDNSNFKPDVFTTVLDSGVLLTMRYYCNPRDRRKMDMKIWESILNEFEKHEDIELAYPTYRIYKK</sequence>
<reference evidence="8 9" key="1">
    <citation type="submission" date="2016-10" db="EMBL/GenBank/DDBJ databases">
        <authorList>
            <person name="de Groot N.N."/>
        </authorList>
    </citation>
    <scope>NUCLEOTIDE SEQUENCE [LARGE SCALE GENOMIC DNA]</scope>
    <source>
        <strain evidence="8 9">WG14</strain>
    </source>
</reference>
<comment type="subcellular location">
    <subcellularLocation>
        <location evidence="1">Cell membrane</location>
        <topology evidence="1">Multi-pass membrane protein</topology>
    </subcellularLocation>
</comment>
<dbReference type="EMBL" id="FMYV01000002">
    <property type="protein sequence ID" value="SDC17586.1"/>
    <property type="molecule type" value="Genomic_DNA"/>
</dbReference>
<dbReference type="RefSeq" id="WP_091402569.1">
    <property type="nucleotide sequence ID" value="NZ_FMYV01000002.1"/>
</dbReference>
<evidence type="ECO:0000313" key="9">
    <source>
        <dbReference type="Proteomes" id="UP000199322"/>
    </source>
</evidence>
<evidence type="ECO:0000313" key="8">
    <source>
        <dbReference type="EMBL" id="SDC17586.1"/>
    </source>
</evidence>
<keyword evidence="9" id="KW-1185">Reference proteome</keyword>
<dbReference type="PANTHER" id="PTHR30566:SF5">
    <property type="entry name" value="MECHANOSENSITIVE ION CHANNEL PROTEIN 1, MITOCHONDRIAL-RELATED"/>
    <property type="match status" value="1"/>
</dbReference>
<dbReference type="GO" id="GO:0005886">
    <property type="term" value="C:plasma membrane"/>
    <property type="evidence" value="ECO:0007669"/>
    <property type="project" value="UniProtKB-SubCell"/>
</dbReference>
<protein>
    <submittedName>
        <fullName evidence="8">Small-conductance mechanosensitive channel</fullName>
    </submittedName>
</protein>
<dbReference type="InterPro" id="IPR010920">
    <property type="entry name" value="LSM_dom_sf"/>
</dbReference>
<dbReference type="SUPFAM" id="SSF82689">
    <property type="entry name" value="Mechanosensitive channel protein MscS (YggB), C-terminal domain"/>
    <property type="match status" value="1"/>
</dbReference>
<evidence type="ECO:0000256" key="3">
    <source>
        <dbReference type="ARBA" id="ARBA00022692"/>
    </source>
</evidence>
<keyword evidence="2" id="KW-1003">Cell membrane</keyword>
<name>A0A1G6JI39_9BACT</name>
<organism evidence="8 9">
    <name type="scientific">Geotoga petraea</name>
    <dbReference type="NCBI Taxonomy" id="28234"/>
    <lineage>
        <taxon>Bacteria</taxon>
        <taxon>Thermotogati</taxon>
        <taxon>Thermotogota</taxon>
        <taxon>Thermotogae</taxon>
        <taxon>Petrotogales</taxon>
        <taxon>Petrotogaceae</taxon>
        <taxon>Geotoga</taxon>
    </lineage>
</organism>
<evidence type="ECO:0000256" key="6">
    <source>
        <dbReference type="SAM" id="Phobius"/>
    </source>
</evidence>
<dbReference type="AlphaFoldDB" id="A0A1G6JI39"/>
<dbReference type="InterPro" id="IPR023408">
    <property type="entry name" value="MscS_beta-dom_sf"/>
</dbReference>
<accession>A0A1G6JI39</accession>
<feature type="transmembrane region" description="Helical" evidence="6">
    <location>
        <begin position="89"/>
        <end position="113"/>
    </location>
</feature>
<evidence type="ECO:0000256" key="1">
    <source>
        <dbReference type="ARBA" id="ARBA00004651"/>
    </source>
</evidence>
<dbReference type="InterPro" id="IPR006685">
    <property type="entry name" value="MscS_channel_2nd"/>
</dbReference>
<keyword evidence="5 6" id="KW-0472">Membrane</keyword>
<evidence type="ECO:0000256" key="4">
    <source>
        <dbReference type="ARBA" id="ARBA00022989"/>
    </source>
</evidence>
<evidence type="ECO:0000256" key="2">
    <source>
        <dbReference type="ARBA" id="ARBA00022475"/>
    </source>
</evidence>
<dbReference type="SUPFAM" id="SSF50182">
    <property type="entry name" value="Sm-like ribonucleoproteins"/>
    <property type="match status" value="1"/>
</dbReference>
<gene>
    <name evidence="8" type="ORF">SAMN04488588_0518</name>
</gene>
<dbReference type="STRING" id="28234.SAMN04488588_0518"/>
<dbReference type="GO" id="GO:0055085">
    <property type="term" value="P:transmembrane transport"/>
    <property type="evidence" value="ECO:0007669"/>
    <property type="project" value="InterPro"/>
</dbReference>
<keyword evidence="4 6" id="KW-1133">Transmembrane helix</keyword>
<evidence type="ECO:0000256" key="5">
    <source>
        <dbReference type="ARBA" id="ARBA00023136"/>
    </source>
</evidence>
<proteinExistence type="predicted"/>